<feature type="domain" description="Glycosyltransferase 2-like" evidence="10">
    <location>
        <begin position="6"/>
        <end position="139"/>
    </location>
</feature>
<dbReference type="SUPFAM" id="SSF53448">
    <property type="entry name" value="Nucleotide-diphospho-sugar transferases"/>
    <property type="match status" value="1"/>
</dbReference>
<dbReference type="PANTHER" id="PTHR43646">
    <property type="entry name" value="GLYCOSYLTRANSFERASE"/>
    <property type="match status" value="1"/>
</dbReference>
<reference evidence="11" key="1">
    <citation type="submission" date="2021-01" db="EMBL/GenBank/DDBJ databases">
        <title>Lacisediminihabitans sp. nov. strain G11-30, isolated from Antarctic Soil.</title>
        <authorList>
            <person name="Li J."/>
        </authorList>
    </citation>
    <scope>NUCLEOTIDE SEQUENCE</scope>
    <source>
        <strain evidence="11">G11-30</strain>
    </source>
</reference>
<name>A0A934SU18_9MICO</name>
<dbReference type="GO" id="GO:0005886">
    <property type="term" value="C:plasma membrane"/>
    <property type="evidence" value="ECO:0007669"/>
    <property type="project" value="UniProtKB-SubCell"/>
</dbReference>
<dbReference type="AlphaFoldDB" id="A0A934SU18"/>
<gene>
    <name evidence="11" type="ORF">IV501_15130</name>
</gene>
<evidence type="ECO:0000256" key="9">
    <source>
        <dbReference type="ARBA" id="ARBA00040345"/>
    </source>
</evidence>
<protein>
    <recommendedName>
        <fullName evidence="9">4,4'-diaponeurosporenoate glycosyltransferase</fullName>
    </recommendedName>
</protein>
<dbReference type="RefSeq" id="WP_200557170.1">
    <property type="nucleotide sequence ID" value="NZ_JAEPES010000006.1"/>
</dbReference>
<proteinExistence type="inferred from homology"/>
<keyword evidence="3" id="KW-0328">Glycosyltransferase</keyword>
<evidence type="ECO:0000313" key="12">
    <source>
        <dbReference type="Proteomes" id="UP000636458"/>
    </source>
</evidence>
<evidence type="ECO:0000256" key="3">
    <source>
        <dbReference type="ARBA" id="ARBA00022676"/>
    </source>
</evidence>
<comment type="pathway">
    <text evidence="7">Carotenoid biosynthesis; staphyloxanthin biosynthesis; staphyloxanthin from farnesyl diphosphate: step 4/5.</text>
</comment>
<evidence type="ECO:0000256" key="2">
    <source>
        <dbReference type="ARBA" id="ARBA00022475"/>
    </source>
</evidence>
<organism evidence="11 12">
    <name type="scientific">Lacisediminihabitans changchengi</name>
    <dbReference type="NCBI Taxonomy" id="2787634"/>
    <lineage>
        <taxon>Bacteria</taxon>
        <taxon>Bacillati</taxon>
        <taxon>Actinomycetota</taxon>
        <taxon>Actinomycetes</taxon>
        <taxon>Micrococcales</taxon>
        <taxon>Microbacteriaceae</taxon>
        <taxon>Lacisediminihabitans</taxon>
    </lineage>
</organism>
<comment type="similarity">
    <text evidence="8">Belongs to the glycosyltransferase 2 family. CrtQ subfamily.</text>
</comment>
<dbReference type="GO" id="GO:0016757">
    <property type="term" value="F:glycosyltransferase activity"/>
    <property type="evidence" value="ECO:0007669"/>
    <property type="project" value="UniProtKB-KW"/>
</dbReference>
<dbReference type="PANTHER" id="PTHR43646:SF2">
    <property type="entry name" value="GLYCOSYLTRANSFERASE 2-LIKE DOMAIN-CONTAINING PROTEIN"/>
    <property type="match status" value="1"/>
</dbReference>
<sequence length="221" mass="23432">MTRLAVVIPARDEGEFVERCLRSVLAARDATARDIPIVLVADSCGDATAVLARSMQGVTVIELDAANVGAARAAGVTRALELLDAAPEQCWIANTDADSVVPRNWIVEQLAIAEEGFDLMIGTVRPDFADLSTDQIAHWRRTHRRGSPNGHVHGANLGVRASAYLRAGGFASLSEHEDNDLVGRITGRALPTDGCEVLTSGRSIGRTPGGYARFLHGGIVA</sequence>
<dbReference type="EMBL" id="JAEPES010000006">
    <property type="protein sequence ID" value="MBK4348968.1"/>
    <property type="molecule type" value="Genomic_DNA"/>
</dbReference>
<evidence type="ECO:0000256" key="6">
    <source>
        <dbReference type="ARBA" id="ARBA00037281"/>
    </source>
</evidence>
<evidence type="ECO:0000256" key="8">
    <source>
        <dbReference type="ARBA" id="ARBA00038120"/>
    </source>
</evidence>
<evidence type="ECO:0000313" key="11">
    <source>
        <dbReference type="EMBL" id="MBK4348968.1"/>
    </source>
</evidence>
<comment type="subcellular location">
    <subcellularLocation>
        <location evidence="1">Cell membrane</location>
    </subcellularLocation>
</comment>
<comment type="caution">
    <text evidence="11">The sequence shown here is derived from an EMBL/GenBank/DDBJ whole genome shotgun (WGS) entry which is preliminary data.</text>
</comment>
<dbReference type="Gene3D" id="3.90.550.10">
    <property type="entry name" value="Spore Coat Polysaccharide Biosynthesis Protein SpsA, Chain A"/>
    <property type="match status" value="1"/>
</dbReference>
<evidence type="ECO:0000256" key="5">
    <source>
        <dbReference type="ARBA" id="ARBA00023136"/>
    </source>
</evidence>
<evidence type="ECO:0000256" key="1">
    <source>
        <dbReference type="ARBA" id="ARBA00004236"/>
    </source>
</evidence>
<dbReference type="Proteomes" id="UP000636458">
    <property type="component" value="Unassembled WGS sequence"/>
</dbReference>
<dbReference type="InterPro" id="IPR001173">
    <property type="entry name" value="Glyco_trans_2-like"/>
</dbReference>
<dbReference type="CDD" id="cd00761">
    <property type="entry name" value="Glyco_tranf_GTA_type"/>
    <property type="match status" value="1"/>
</dbReference>
<evidence type="ECO:0000259" key="10">
    <source>
        <dbReference type="Pfam" id="PF00535"/>
    </source>
</evidence>
<evidence type="ECO:0000256" key="7">
    <source>
        <dbReference type="ARBA" id="ARBA00037904"/>
    </source>
</evidence>
<dbReference type="InterPro" id="IPR029044">
    <property type="entry name" value="Nucleotide-diphossugar_trans"/>
</dbReference>
<keyword evidence="5" id="KW-0472">Membrane</keyword>
<accession>A0A934SU18</accession>
<dbReference type="Pfam" id="PF00535">
    <property type="entry name" value="Glycos_transf_2"/>
    <property type="match status" value="1"/>
</dbReference>
<evidence type="ECO:0000256" key="4">
    <source>
        <dbReference type="ARBA" id="ARBA00022679"/>
    </source>
</evidence>
<comment type="function">
    <text evidence="6">Catalyzes the glycosylation of 4,4'-diaponeurosporenoate, i.e. the esterification of glucose at the C1'' position with the carboxyl group of 4,4'-diaponeurosporenic acid, to form glycosyl-4,4'-diaponeurosporenoate. This is a step in the biosynthesis of staphyloxanthin, an orange pigment present in most staphylococci strains.</text>
</comment>
<keyword evidence="2" id="KW-1003">Cell membrane</keyword>
<keyword evidence="4" id="KW-0808">Transferase</keyword>
<keyword evidence="12" id="KW-1185">Reference proteome</keyword>